<reference evidence="2 3" key="1">
    <citation type="journal article" date="2013" name="Curr. Biol.">
        <title>Shared signatures of parasitism and phylogenomics unite Cryptomycota and microsporidia.</title>
        <authorList>
            <person name="James T.Y."/>
            <person name="Pelin A."/>
            <person name="Bonen L."/>
            <person name="Ahrendt S."/>
            <person name="Sain D."/>
            <person name="Corradi N."/>
            <person name="Stajich J.E."/>
        </authorList>
    </citation>
    <scope>NUCLEOTIDE SEQUENCE [LARGE SCALE GENOMIC DNA]</scope>
    <source>
        <strain evidence="2 3">CSF55</strain>
    </source>
</reference>
<keyword evidence="3" id="KW-1185">Reference proteome</keyword>
<feature type="transmembrane region" description="Helical" evidence="1">
    <location>
        <begin position="30"/>
        <end position="51"/>
    </location>
</feature>
<feature type="transmembrane region" description="Helical" evidence="1">
    <location>
        <begin position="92"/>
        <end position="116"/>
    </location>
</feature>
<name>A0A075AYR9_ROZAC</name>
<evidence type="ECO:0000313" key="3">
    <source>
        <dbReference type="Proteomes" id="UP000030755"/>
    </source>
</evidence>
<dbReference type="EMBL" id="KE560841">
    <property type="protein sequence ID" value="EPZ35422.1"/>
    <property type="molecule type" value="Genomic_DNA"/>
</dbReference>
<accession>A0A075AYR9</accession>
<evidence type="ECO:0000256" key="1">
    <source>
        <dbReference type="SAM" id="Phobius"/>
    </source>
</evidence>
<gene>
    <name evidence="2" type="ORF">O9G_003681</name>
</gene>
<protein>
    <submittedName>
        <fullName evidence="2">Uncharacterized protein</fullName>
    </submittedName>
</protein>
<dbReference type="AlphaFoldDB" id="A0A075AYR9"/>
<evidence type="ECO:0000313" key="2">
    <source>
        <dbReference type="EMBL" id="EPZ35422.1"/>
    </source>
</evidence>
<dbReference type="Proteomes" id="UP000030755">
    <property type="component" value="Unassembled WGS sequence"/>
</dbReference>
<organism evidence="2 3">
    <name type="scientific">Rozella allomycis (strain CSF55)</name>
    <dbReference type="NCBI Taxonomy" id="988480"/>
    <lineage>
        <taxon>Eukaryota</taxon>
        <taxon>Fungi</taxon>
        <taxon>Fungi incertae sedis</taxon>
        <taxon>Cryptomycota</taxon>
        <taxon>Cryptomycota incertae sedis</taxon>
        <taxon>Rozella</taxon>
    </lineage>
</organism>
<proteinExistence type="predicted"/>
<dbReference type="HOGENOM" id="CLU_1928778_0_0_1"/>
<keyword evidence="1" id="KW-1133">Transmembrane helix</keyword>
<sequence>MTNSLLYISNWSLGSSNDIEPGQDPMFFKLNFTFIGLSIKTILVSVMILGAPHSPSTSKDSENFSHFNKYLTEYFNTSFGIKIIANGKDWPVVIIVQLYLSFGFFLVNGDVIIVFLQQEKSLMLMAGMPIC</sequence>
<keyword evidence="1" id="KW-0472">Membrane</keyword>
<keyword evidence="1" id="KW-0812">Transmembrane</keyword>